<evidence type="ECO:0000313" key="2">
    <source>
        <dbReference type="EMBL" id="PKU44770.1"/>
    </source>
</evidence>
<dbReference type="EMBL" id="KZ505804">
    <property type="protein sequence ID" value="PKU44770.1"/>
    <property type="molecule type" value="Genomic_DNA"/>
</dbReference>
<keyword evidence="3" id="KW-1185">Reference proteome</keyword>
<evidence type="ECO:0000313" key="3">
    <source>
        <dbReference type="Proteomes" id="UP000233556"/>
    </source>
</evidence>
<reference evidence="3" key="2">
    <citation type="submission" date="2017-12" db="EMBL/GenBank/DDBJ databases">
        <title>Genome sequence of the Bar-tailed Godwit (Limosa lapponica baueri).</title>
        <authorList>
            <person name="Lima N.C.B."/>
            <person name="Parody-Merino A.M."/>
            <person name="Battley P.F."/>
            <person name="Fidler A.E."/>
            <person name="Prosdocimi F."/>
        </authorList>
    </citation>
    <scope>NUCLEOTIDE SEQUENCE [LARGE SCALE GENOMIC DNA]</scope>
</reference>
<gene>
    <name evidence="2" type="ORF">llap_4911</name>
</gene>
<feature type="region of interest" description="Disordered" evidence="1">
    <location>
        <begin position="171"/>
        <end position="191"/>
    </location>
</feature>
<evidence type="ECO:0008006" key="4">
    <source>
        <dbReference type="Google" id="ProtNLM"/>
    </source>
</evidence>
<sequence length="226" mass="26050">MSRLLRGAGIKKPNAPYVRGMKLDRRDAPVHYLHDPLQESLQYVLWAWLFSQFSVHLTVCSSSLSFNSLFVRILQEALSKALLKTRCQIPCYSSFSGPYYQLKSAHLLYPEIAEDKRKNLIGSVHSKMLCFTINIGQDDVCCLSDADMMMFFHGCSVSKCSDRGQRSKFADDTKLRQHQAADTPEGQDTTQRDLGNLEKWAYMNLMRFKKAKYKVVRMGWANPWYQ</sequence>
<name>A0A2I0UFF3_LIMLA</name>
<organism evidence="2 3">
    <name type="scientific">Limosa lapponica baueri</name>
    <dbReference type="NCBI Taxonomy" id="1758121"/>
    <lineage>
        <taxon>Eukaryota</taxon>
        <taxon>Metazoa</taxon>
        <taxon>Chordata</taxon>
        <taxon>Craniata</taxon>
        <taxon>Vertebrata</taxon>
        <taxon>Euteleostomi</taxon>
        <taxon>Archelosauria</taxon>
        <taxon>Archosauria</taxon>
        <taxon>Dinosauria</taxon>
        <taxon>Saurischia</taxon>
        <taxon>Theropoda</taxon>
        <taxon>Coelurosauria</taxon>
        <taxon>Aves</taxon>
        <taxon>Neognathae</taxon>
        <taxon>Neoaves</taxon>
        <taxon>Charadriiformes</taxon>
        <taxon>Scolopacidae</taxon>
        <taxon>Limosa</taxon>
    </lineage>
</organism>
<accession>A0A2I0UFF3</accession>
<proteinExistence type="predicted"/>
<reference evidence="3" key="1">
    <citation type="submission" date="2017-11" db="EMBL/GenBank/DDBJ databases">
        <authorList>
            <person name="Lima N.C."/>
            <person name="Parody-Merino A.M."/>
            <person name="Battley P.F."/>
            <person name="Fidler A.E."/>
            <person name="Prosdocimi F."/>
        </authorList>
    </citation>
    <scope>NUCLEOTIDE SEQUENCE [LARGE SCALE GENOMIC DNA]</scope>
</reference>
<protein>
    <recommendedName>
        <fullName evidence="4">Rna-directed dna polymerase from mobile element jockey-like</fullName>
    </recommendedName>
</protein>
<dbReference type="Proteomes" id="UP000233556">
    <property type="component" value="Unassembled WGS sequence"/>
</dbReference>
<dbReference type="AlphaFoldDB" id="A0A2I0UFF3"/>
<evidence type="ECO:0000256" key="1">
    <source>
        <dbReference type="SAM" id="MobiDB-lite"/>
    </source>
</evidence>